<sequence length="92" mass="10321">MTTIVSRFMSFLQEMAARKLVQDLTTENVMACLSTCKEFGLTEMYSAVEDELVENRSALPAVFQDLEVVQSILVRAKARFTLQLLQMPAQGS</sequence>
<evidence type="ECO:0000313" key="1">
    <source>
        <dbReference type="EMBL" id="CAE8740623.1"/>
    </source>
</evidence>
<dbReference type="Proteomes" id="UP000626109">
    <property type="component" value="Unassembled WGS sequence"/>
</dbReference>
<accession>A0A813LQI0</accession>
<reference evidence="1" key="1">
    <citation type="submission" date="2021-02" db="EMBL/GenBank/DDBJ databases">
        <authorList>
            <person name="Dougan E. K."/>
            <person name="Rhodes N."/>
            <person name="Thang M."/>
            <person name="Chan C."/>
        </authorList>
    </citation>
    <scope>NUCLEOTIDE SEQUENCE</scope>
</reference>
<proteinExistence type="predicted"/>
<comment type="caution">
    <text evidence="1">The sequence shown here is derived from an EMBL/GenBank/DDBJ whole genome shotgun (WGS) entry which is preliminary data.</text>
</comment>
<gene>
    <name evidence="1" type="ORF">PGLA2088_LOCUS50100</name>
</gene>
<protein>
    <submittedName>
        <fullName evidence="1">Uncharacterized protein</fullName>
    </submittedName>
</protein>
<dbReference type="AlphaFoldDB" id="A0A813LQI0"/>
<organism evidence="1 2">
    <name type="scientific">Polarella glacialis</name>
    <name type="common">Dinoflagellate</name>
    <dbReference type="NCBI Taxonomy" id="89957"/>
    <lineage>
        <taxon>Eukaryota</taxon>
        <taxon>Sar</taxon>
        <taxon>Alveolata</taxon>
        <taxon>Dinophyceae</taxon>
        <taxon>Suessiales</taxon>
        <taxon>Suessiaceae</taxon>
        <taxon>Polarella</taxon>
    </lineage>
</organism>
<name>A0A813LQI0_POLGL</name>
<evidence type="ECO:0000313" key="2">
    <source>
        <dbReference type="Proteomes" id="UP000626109"/>
    </source>
</evidence>
<dbReference type="EMBL" id="CAJNNW010037295">
    <property type="protein sequence ID" value="CAE8740623.1"/>
    <property type="molecule type" value="Genomic_DNA"/>
</dbReference>